<keyword evidence="3" id="KW-0131">Cell cycle</keyword>
<name>A0A2P5W7Z6_GOSBA</name>
<reference evidence="7 8" key="1">
    <citation type="submission" date="2015-01" db="EMBL/GenBank/DDBJ databases">
        <title>Genome of allotetraploid Gossypium barbadense reveals genomic plasticity and fiber elongation in cotton evolution.</title>
        <authorList>
            <person name="Chen X."/>
            <person name="Liu X."/>
            <person name="Zhao B."/>
            <person name="Zheng H."/>
            <person name="Hu Y."/>
            <person name="Lu G."/>
            <person name="Yang C."/>
            <person name="Chen J."/>
            <person name="Shan C."/>
            <person name="Zhang L."/>
            <person name="Zhou Y."/>
            <person name="Wang L."/>
            <person name="Guo W."/>
            <person name="Bai Y."/>
            <person name="Ruan J."/>
            <person name="Shangguan X."/>
            <person name="Mao Y."/>
            <person name="Jiang J."/>
            <person name="Zhu Y."/>
            <person name="Lei J."/>
            <person name="Kang H."/>
            <person name="Chen S."/>
            <person name="He X."/>
            <person name="Wang R."/>
            <person name="Wang Y."/>
            <person name="Chen J."/>
            <person name="Wang L."/>
            <person name="Yu S."/>
            <person name="Wang B."/>
            <person name="Wei J."/>
            <person name="Song S."/>
            <person name="Lu X."/>
            <person name="Gao Z."/>
            <person name="Gu W."/>
            <person name="Deng X."/>
            <person name="Ma D."/>
            <person name="Wang S."/>
            <person name="Liang W."/>
            <person name="Fang L."/>
            <person name="Cai C."/>
            <person name="Zhu X."/>
            <person name="Zhou B."/>
            <person name="Zhang Y."/>
            <person name="Chen Z."/>
            <person name="Xu S."/>
            <person name="Zhu R."/>
            <person name="Wang S."/>
            <person name="Zhang T."/>
            <person name="Zhao G."/>
        </authorList>
    </citation>
    <scope>NUCLEOTIDE SEQUENCE [LARGE SCALE GENOMIC DNA]</scope>
    <source>
        <strain evidence="8">cv. Xinhai21</strain>
        <tissue evidence="7">Leaf</tissue>
    </source>
</reference>
<evidence type="ECO:0000256" key="1">
    <source>
        <dbReference type="ARBA" id="ARBA00022618"/>
    </source>
</evidence>
<evidence type="ECO:0000313" key="8">
    <source>
        <dbReference type="Proteomes" id="UP000239757"/>
    </source>
</evidence>
<dbReference type="InterPro" id="IPR039361">
    <property type="entry name" value="Cyclin"/>
</dbReference>
<feature type="domain" description="Cyclin N-terminal" evidence="5">
    <location>
        <begin position="124"/>
        <end position="238"/>
    </location>
</feature>
<dbReference type="EMBL" id="KZ668671">
    <property type="protein sequence ID" value="PPR87220.1"/>
    <property type="molecule type" value="Genomic_DNA"/>
</dbReference>
<evidence type="ECO:0000256" key="2">
    <source>
        <dbReference type="ARBA" id="ARBA00023127"/>
    </source>
</evidence>
<gene>
    <name evidence="7" type="ORF">GOBAR_AA33470</name>
</gene>
<dbReference type="Pfam" id="PF02984">
    <property type="entry name" value="Cyclin_C"/>
    <property type="match status" value="1"/>
</dbReference>
<evidence type="ECO:0000259" key="5">
    <source>
        <dbReference type="Pfam" id="PF00134"/>
    </source>
</evidence>
<evidence type="ECO:0000256" key="3">
    <source>
        <dbReference type="ARBA" id="ARBA00023306"/>
    </source>
</evidence>
<dbReference type="InterPro" id="IPR004367">
    <property type="entry name" value="Cyclin_C-dom"/>
</dbReference>
<dbReference type="GO" id="GO:0016538">
    <property type="term" value="F:cyclin-dependent protein serine/threonine kinase regulator activity"/>
    <property type="evidence" value="ECO:0007669"/>
    <property type="project" value="InterPro"/>
</dbReference>
<evidence type="ECO:0000259" key="6">
    <source>
        <dbReference type="Pfam" id="PF02984"/>
    </source>
</evidence>
<accession>A0A2P5W7Z6</accession>
<dbReference type="SUPFAM" id="SSF47954">
    <property type="entry name" value="Cyclin-like"/>
    <property type="match status" value="2"/>
</dbReference>
<dbReference type="Pfam" id="PF00134">
    <property type="entry name" value="Cyclin_N"/>
    <property type="match status" value="1"/>
</dbReference>
<feature type="region of interest" description="Disordered" evidence="4">
    <location>
        <begin position="1"/>
        <end position="23"/>
    </location>
</feature>
<dbReference type="PANTHER" id="PTHR10177">
    <property type="entry name" value="CYCLINS"/>
    <property type="match status" value="1"/>
</dbReference>
<dbReference type="Proteomes" id="UP000239757">
    <property type="component" value="Unassembled WGS sequence"/>
</dbReference>
<evidence type="ECO:0000313" key="7">
    <source>
        <dbReference type="EMBL" id="PPR87220.1"/>
    </source>
</evidence>
<feature type="domain" description="Cyclin C-terminal" evidence="6">
    <location>
        <begin position="267"/>
        <end position="333"/>
    </location>
</feature>
<dbReference type="Gene3D" id="1.10.472.10">
    <property type="entry name" value="Cyclin-like"/>
    <property type="match status" value="2"/>
</dbReference>
<keyword evidence="2" id="KW-0195">Cyclin</keyword>
<evidence type="ECO:0008006" key="9">
    <source>
        <dbReference type="Google" id="ProtNLM"/>
    </source>
</evidence>
<dbReference type="InterPro" id="IPR006671">
    <property type="entry name" value="Cyclin_N"/>
</dbReference>
<dbReference type="OrthoDB" id="994396at2759"/>
<protein>
    <recommendedName>
        <fullName evidence="9">Cyclin C-terminal domain-containing protein</fullName>
    </recommendedName>
</protein>
<proteinExistence type="predicted"/>
<dbReference type="GO" id="GO:0051301">
    <property type="term" value="P:cell division"/>
    <property type="evidence" value="ECO:0007669"/>
    <property type="project" value="UniProtKB-KW"/>
</dbReference>
<evidence type="ECO:0000256" key="4">
    <source>
        <dbReference type="SAM" id="MobiDB-lite"/>
    </source>
</evidence>
<dbReference type="GO" id="GO:0044772">
    <property type="term" value="P:mitotic cell cycle phase transition"/>
    <property type="evidence" value="ECO:0007669"/>
    <property type="project" value="InterPro"/>
</dbReference>
<dbReference type="AlphaFoldDB" id="A0A2P5W7Z6"/>
<sequence>MSSPNQRLASSTEKRPSVAGLQSKKLGSAAKNRVALGYITNQVNGYDAYVESSMNVETMSIRAPLECLESFDEILPTFGSLESLELEYLESEDALVSESIETKAVGNLMRERLKQKKDSIAHVIYQNSHDSEVYRLPRAGYMEMVQEDITDYMQATTIDWLVRVSYARALSTASSSHYYNLPLFLSTEQLQLVVVTCMMIAWIHFQSSLVSTTTHINIFSLQILQMESAVLNYLKFEMMFMEVLPNYLHDSCKMPRQFVSAAEMANQVSFIYSLLSLVEYTMLHYGSSIIAASAALLARFLLSPLEQPWDYKLRDFTLYSNLGDRVKALHHLYRDGGIANLVALSEK</sequence>
<keyword evidence="1" id="KW-0132">Cell division</keyword>
<organism evidence="7 8">
    <name type="scientific">Gossypium barbadense</name>
    <name type="common">Sea Island cotton</name>
    <name type="synonym">Hibiscus barbadensis</name>
    <dbReference type="NCBI Taxonomy" id="3634"/>
    <lineage>
        <taxon>Eukaryota</taxon>
        <taxon>Viridiplantae</taxon>
        <taxon>Streptophyta</taxon>
        <taxon>Embryophyta</taxon>
        <taxon>Tracheophyta</taxon>
        <taxon>Spermatophyta</taxon>
        <taxon>Magnoliopsida</taxon>
        <taxon>eudicotyledons</taxon>
        <taxon>Gunneridae</taxon>
        <taxon>Pentapetalae</taxon>
        <taxon>rosids</taxon>
        <taxon>malvids</taxon>
        <taxon>Malvales</taxon>
        <taxon>Malvaceae</taxon>
        <taxon>Malvoideae</taxon>
        <taxon>Gossypium</taxon>
    </lineage>
</organism>
<dbReference type="InterPro" id="IPR036915">
    <property type="entry name" value="Cyclin-like_sf"/>
</dbReference>
<feature type="compositionally biased region" description="Polar residues" evidence="4">
    <location>
        <begin position="1"/>
        <end position="11"/>
    </location>
</feature>